<proteinExistence type="predicted"/>
<sequence length="263" mass="29323">MHSLDPDKNPRNRIMSNFSLESMAAMSTLDDEGYFQDSNGITYQWKKVTNDPPSQGTTVSLPRDTGIRRMNDPPSTSPPHSDRHQSSTTSQHGASPSIFQEDYRHMLSSNFAKSSHQEGPSRDTQKASDIGNIPRVNSTCIITAQQPTQGSMTGPVRRKPFNRTNFKDSHLISFQARRGNYLVGVPPRLKPHRPTLLQVMNRAQTKQDEPMSLMVAILCLKAKSLWLKLGVILPDYQKTPCFLFLSVMAKAPFPLGTVVSGNL</sequence>
<protein>
    <submittedName>
        <fullName evidence="2">Uncharacterized protein</fullName>
    </submittedName>
</protein>
<accession>A0ABR3Z5Q1</accession>
<feature type="region of interest" description="Disordered" evidence="1">
    <location>
        <begin position="111"/>
        <end position="133"/>
    </location>
</feature>
<dbReference type="Proteomes" id="UP001583280">
    <property type="component" value="Unassembled WGS sequence"/>
</dbReference>
<evidence type="ECO:0000313" key="3">
    <source>
        <dbReference type="Proteomes" id="UP001583280"/>
    </source>
</evidence>
<gene>
    <name evidence="2" type="ORF">Cpir12675_003175</name>
</gene>
<keyword evidence="3" id="KW-1185">Reference proteome</keyword>
<dbReference type="EMBL" id="JAWDJO010000071">
    <property type="protein sequence ID" value="KAL1895537.1"/>
    <property type="molecule type" value="Genomic_DNA"/>
</dbReference>
<evidence type="ECO:0000313" key="2">
    <source>
        <dbReference type="EMBL" id="KAL1895537.1"/>
    </source>
</evidence>
<name>A0ABR3Z5Q1_9PEZI</name>
<evidence type="ECO:0000256" key="1">
    <source>
        <dbReference type="SAM" id="MobiDB-lite"/>
    </source>
</evidence>
<comment type="caution">
    <text evidence="2">The sequence shown here is derived from an EMBL/GenBank/DDBJ whole genome shotgun (WGS) entry which is preliminary data.</text>
</comment>
<feature type="compositionally biased region" description="Basic and acidic residues" evidence="1">
    <location>
        <begin position="115"/>
        <end position="126"/>
    </location>
</feature>
<organism evidence="2 3">
    <name type="scientific">Ceratocystis pirilliformis</name>
    <dbReference type="NCBI Taxonomy" id="259994"/>
    <lineage>
        <taxon>Eukaryota</taxon>
        <taxon>Fungi</taxon>
        <taxon>Dikarya</taxon>
        <taxon>Ascomycota</taxon>
        <taxon>Pezizomycotina</taxon>
        <taxon>Sordariomycetes</taxon>
        <taxon>Hypocreomycetidae</taxon>
        <taxon>Microascales</taxon>
        <taxon>Ceratocystidaceae</taxon>
        <taxon>Ceratocystis</taxon>
    </lineage>
</organism>
<feature type="compositionally biased region" description="Polar residues" evidence="1">
    <location>
        <begin position="51"/>
        <end position="60"/>
    </location>
</feature>
<feature type="region of interest" description="Disordered" evidence="1">
    <location>
        <begin position="45"/>
        <end position="96"/>
    </location>
</feature>
<reference evidence="2 3" key="1">
    <citation type="journal article" date="2024" name="IMA Fungus">
        <title>IMA Genome - F19 : A genome assembly and annotation guide to empower mycologists, including annotated draft genome sequences of Ceratocystis pirilliformis, Diaporthe australafricana, Fusarium ophioides, Paecilomyces lecythidis, and Sporothrix stenoceras.</title>
        <authorList>
            <person name="Aylward J."/>
            <person name="Wilson A.M."/>
            <person name="Visagie C.M."/>
            <person name="Spraker J."/>
            <person name="Barnes I."/>
            <person name="Buitendag C."/>
            <person name="Ceriani C."/>
            <person name="Del Mar Angel L."/>
            <person name="du Plessis D."/>
            <person name="Fuchs T."/>
            <person name="Gasser K."/>
            <person name="Kramer D."/>
            <person name="Li W."/>
            <person name="Munsamy K."/>
            <person name="Piso A."/>
            <person name="Price J.L."/>
            <person name="Sonnekus B."/>
            <person name="Thomas C."/>
            <person name="van der Nest A."/>
            <person name="van Dijk A."/>
            <person name="van Heerden A."/>
            <person name="van Vuuren N."/>
            <person name="Yilmaz N."/>
            <person name="Duong T.A."/>
            <person name="van der Merwe N.A."/>
            <person name="Wingfield M.J."/>
            <person name="Wingfield B.D."/>
        </authorList>
    </citation>
    <scope>NUCLEOTIDE SEQUENCE [LARGE SCALE GENOMIC DNA]</scope>
    <source>
        <strain evidence="2 3">CMW 12675</strain>
    </source>
</reference>
<feature type="compositionally biased region" description="Polar residues" evidence="1">
    <location>
        <begin position="86"/>
        <end position="96"/>
    </location>
</feature>